<proteinExistence type="predicted"/>
<dbReference type="AlphaFoldDB" id="A0A2G9GHV9"/>
<evidence type="ECO:0000313" key="5">
    <source>
        <dbReference type="Proteomes" id="UP000231279"/>
    </source>
</evidence>
<organism evidence="4 5">
    <name type="scientific">Handroanthus impetiginosus</name>
    <dbReference type="NCBI Taxonomy" id="429701"/>
    <lineage>
        <taxon>Eukaryota</taxon>
        <taxon>Viridiplantae</taxon>
        <taxon>Streptophyta</taxon>
        <taxon>Embryophyta</taxon>
        <taxon>Tracheophyta</taxon>
        <taxon>Spermatophyta</taxon>
        <taxon>Magnoliopsida</taxon>
        <taxon>eudicotyledons</taxon>
        <taxon>Gunneridae</taxon>
        <taxon>Pentapetalae</taxon>
        <taxon>asterids</taxon>
        <taxon>lamiids</taxon>
        <taxon>Lamiales</taxon>
        <taxon>Bignoniaceae</taxon>
        <taxon>Crescentiina</taxon>
        <taxon>Tabebuia alliance</taxon>
        <taxon>Handroanthus</taxon>
    </lineage>
</organism>
<evidence type="ECO:0000259" key="3">
    <source>
        <dbReference type="PROSITE" id="PS51840"/>
    </source>
</evidence>
<feature type="domain" description="C2 NT-type" evidence="3">
    <location>
        <begin position="11"/>
        <end position="146"/>
    </location>
</feature>
<keyword evidence="1" id="KW-0175">Coiled coil</keyword>
<dbReference type="InterPro" id="IPR019448">
    <property type="entry name" value="NT-C2"/>
</dbReference>
<dbReference type="Proteomes" id="UP000231279">
    <property type="component" value="Unassembled WGS sequence"/>
</dbReference>
<keyword evidence="4" id="KW-0436">Ligase</keyword>
<evidence type="ECO:0000256" key="2">
    <source>
        <dbReference type="SAM" id="MobiDB-lite"/>
    </source>
</evidence>
<dbReference type="PROSITE" id="PS51840">
    <property type="entry name" value="C2_NT"/>
    <property type="match status" value="1"/>
</dbReference>
<protein>
    <submittedName>
        <fullName evidence="4">E3 ubiquitin ligase involved in syntaxin degradation</fullName>
    </submittedName>
</protein>
<feature type="compositionally biased region" description="Basic and acidic residues" evidence="2">
    <location>
        <begin position="181"/>
        <end position="191"/>
    </location>
</feature>
<dbReference type="EMBL" id="NKXS01005012">
    <property type="protein sequence ID" value="PIN04775.1"/>
    <property type="molecule type" value="Genomic_DNA"/>
</dbReference>
<dbReference type="OrthoDB" id="658575at2759"/>
<keyword evidence="5" id="KW-1185">Reference proteome</keyword>
<comment type="caution">
    <text evidence="4">The sequence shown here is derived from an EMBL/GenBank/DDBJ whole genome shotgun (WGS) entry which is preliminary data.</text>
</comment>
<accession>A0A2G9GHV9</accession>
<reference evidence="5" key="1">
    <citation type="journal article" date="2018" name="Gigascience">
        <title>Genome assembly of the Pink Ipe (Handroanthus impetiginosus, Bignoniaceae), a highly valued, ecologically keystone Neotropical timber forest tree.</title>
        <authorList>
            <person name="Silva-Junior O.B."/>
            <person name="Grattapaglia D."/>
            <person name="Novaes E."/>
            <person name="Collevatti R.G."/>
        </authorList>
    </citation>
    <scope>NUCLEOTIDE SEQUENCE [LARGE SCALE GENOMIC DNA]</scope>
    <source>
        <strain evidence="5">cv. UFG-1</strain>
    </source>
</reference>
<evidence type="ECO:0000256" key="1">
    <source>
        <dbReference type="SAM" id="Coils"/>
    </source>
</evidence>
<feature type="coiled-coil region" evidence="1">
    <location>
        <begin position="282"/>
        <end position="351"/>
    </location>
</feature>
<evidence type="ECO:0000313" key="4">
    <source>
        <dbReference type="EMBL" id="PIN04775.1"/>
    </source>
</evidence>
<gene>
    <name evidence="4" type="ORF">CDL12_22688</name>
</gene>
<feature type="coiled-coil region" evidence="1">
    <location>
        <begin position="711"/>
        <end position="776"/>
    </location>
</feature>
<dbReference type="STRING" id="429701.A0A2G9GHV9"/>
<name>A0A2G9GHV9_9LAMI</name>
<sequence length="785" mass="90048">MIREKIFRLHRHKSSLSGQKFDFTFSNIQLIQVPKGWDKLSLSLISSQSGKTVHKSGKVSVKNGTCKWTETLSESIWISDVDGSKEMEEHLTKFHVAMGSSRSSVLGEATLNLAAFLSSEFSTLVSLPLKKCNHGTILQAEVRCLTPKANLSEEKWKDMHARKDENADHDNIENLSEVSDCKVTKSTETRPQEPCSRETSFSASILRHSFDSIDDSIERQSFGRQDSIESNDSASFCSYSTHGSIKSVRSIHSGNQSEDFRRLSPLLQQHGGSSKLSDDAKVQELETEARMWEQNARKLAADLETLRKELSDQNSNLTNLNVELDTSRSECQKLSQEIEHLKSLLEESSMKQKVIQNSEIQETLKSNMQREFEDEIKFQKELNEDLSLRLEKTQESNIELLSILQEMEETIEKQKVEIESLAANTINDEVPVEQLKVSHPEENDYSLELKLLNLQSEILVLESTLEDKLIETEIEQDAKNRILKECLAEYNRRLSAEEQRIIKLEAELLTAFKEDETGLMDKHLTKLEEENIYLLQRVSGLEAQLRYLNNANESSRSELQHSESQITRLEQEVESQKLGMTHKLLEMEKRCSEAEEECKSLSRLNIRLEATTESVVEEYNLLQKLNGVLKEQKLKLQKQCMILEAEARTFQEKHLRHEKAEEESATYELESRIKASELEKLQLSEENSVLRMELRKVLDLQSEVFALRVSLKEVKSENKQLEASFKSVSADYEELKSEKVAMVQTVSCMQKAVVEAEEYRRKMNALEEKILRLEGDLIARDALFV</sequence>
<feature type="coiled-coil region" evidence="1">
    <location>
        <begin position="480"/>
        <end position="653"/>
    </location>
</feature>
<dbReference type="GO" id="GO:0016874">
    <property type="term" value="F:ligase activity"/>
    <property type="evidence" value="ECO:0007669"/>
    <property type="project" value="UniProtKB-KW"/>
</dbReference>
<dbReference type="PANTHER" id="PTHR47270:SF13">
    <property type="entry name" value="HEAVY CHAIN-LIKE PROTEIN, PUTATIVE-RELATED"/>
    <property type="match status" value="1"/>
</dbReference>
<dbReference type="Pfam" id="PF10358">
    <property type="entry name" value="NT-C2"/>
    <property type="match status" value="1"/>
</dbReference>
<feature type="region of interest" description="Disordered" evidence="2">
    <location>
        <begin position="181"/>
        <end position="200"/>
    </location>
</feature>
<dbReference type="PANTHER" id="PTHR47270">
    <property type="entry name" value="PROTEIN MLP1-LIKE"/>
    <property type="match status" value="1"/>
</dbReference>
<feature type="coiled-coil region" evidence="1">
    <location>
        <begin position="376"/>
        <end position="424"/>
    </location>
</feature>